<dbReference type="FunFam" id="1.10.238.10:FF:000178">
    <property type="entry name" value="Calmodulin-2 A"/>
    <property type="match status" value="1"/>
</dbReference>
<feature type="compositionally biased region" description="Basic and acidic residues" evidence="9">
    <location>
        <begin position="25"/>
        <end position="35"/>
    </location>
</feature>
<evidence type="ECO:0000256" key="5">
    <source>
        <dbReference type="ARBA" id="ARBA00022737"/>
    </source>
</evidence>
<keyword evidence="3" id="KW-0963">Cytoplasm</keyword>
<keyword evidence="5" id="KW-0677">Repeat</keyword>
<name>A0A7S3CN97_9SPIT</name>
<keyword evidence="7" id="KW-0206">Cytoskeleton</keyword>
<comment type="similarity">
    <text evidence="2">Belongs to the centrin family.</text>
</comment>
<evidence type="ECO:0000256" key="8">
    <source>
        <dbReference type="ARBA" id="ARBA00025692"/>
    </source>
</evidence>
<feature type="compositionally biased region" description="Acidic residues" evidence="9">
    <location>
        <begin position="79"/>
        <end position="89"/>
    </location>
</feature>
<feature type="region of interest" description="Disordered" evidence="9">
    <location>
        <begin position="1"/>
        <end position="99"/>
    </location>
</feature>
<evidence type="ECO:0000256" key="9">
    <source>
        <dbReference type="SAM" id="MobiDB-lite"/>
    </source>
</evidence>
<dbReference type="InterPro" id="IPR002048">
    <property type="entry name" value="EF_hand_dom"/>
</dbReference>
<evidence type="ECO:0000256" key="3">
    <source>
        <dbReference type="ARBA" id="ARBA00022490"/>
    </source>
</evidence>
<dbReference type="EMBL" id="HBIA01008508">
    <property type="protein sequence ID" value="CAE0232546.1"/>
    <property type="molecule type" value="Transcribed_RNA"/>
</dbReference>
<keyword evidence="6" id="KW-0106">Calcium</keyword>
<proteinExistence type="inferred from homology"/>
<evidence type="ECO:0000259" key="10">
    <source>
        <dbReference type="PROSITE" id="PS50222"/>
    </source>
</evidence>
<dbReference type="Pfam" id="PF13499">
    <property type="entry name" value="EF-hand_7"/>
    <property type="match status" value="2"/>
</dbReference>
<accession>A0A7S3CN97</accession>
<sequence length="311" mass="35902">MSSLVDDENPHAGSHIEMVGSQSKQVEKKESEMTKLAEGGQQIEMVQKLSDNHRVLNEDRLNQSSMKSEEIQSHKEGQSDGDMEMDDLPQIDQDSLGGMRRKKKMKRILEKDEEFVDYKYVKQEDGTHKRKKIIKKITRKIKNLTEEQKEEIDNAFLLFDKDKSGSIDVNELKDAMKALGIFLKKEEVRQKMTKVDKDGSGAIDKEEFMALMAEQIESRNQEEELRKVFRIYDDDDNGLISAQNMMRCAKDLGEDVSLEEVEMMIEMGDRDLKGGVNQEDFIFLFKSVGLIPDQEKKKQEEMKSMTIDKMA</sequence>
<dbReference type="PANTHER" id="PTHR23048:SF59">
    <property type="entry name" value="EF-HAND SUPERFAMILY PROTEIN"/>
    <property type="match status" value="1"/>
</dbReference>
<dbReference type="CDD" id="cd00051">
    <property type="entry name" value="EFh"/>
    <property type="match status" value="1"/>
</dbReference>
<evidence type="ECO:0000256" key="2">
    <source>
        <dbReference type="ARBA" id="ARBA00005253"/>
    </source>
</evidence>
<dbReference type="PANTHER" id="PTHR23048">
    <property type="entry name" value="MYOSIN LIGHT CHAIN 1, 3"/>
    <property type="match status" value="1"/>
</dbReference>
<feature type="domain" description="EF-hand" evidence="10">
    <location>
        <begin position="147"/>
        <end position="182"/>
    </location>
</feature>
<evidence type="ECO:0000256" key="7">
    <source>
        <dbReference type="ARBA" id="ARBA00023212"/>
    </source>
</evidence>
<dbReference type="Gene3D" id="1.10.238.10">
    <property type="entry name" value="EF-hand"/>
    <property type="match status" value="2"/>
</dbReference>
<evidence type="ECO:0000256" key="1">
    <source>
        <dbReference type="ARBA" id="ARBA00004245"/>
    </source>
</evidence>
<organism evidence="11">
    <name type="scientific">Strombidium rassoulzadegani</name>
    <dbReference type="NCBI Taxonomy" id="1082188"/>
    <lineage>
        <taxon>Eukaryota</taxon>
        <taxon>Sar</taxon>
        <taxon>Alveolata</taxon>
        <taxon>Ciliophora</taxon>
        <taxon>Intramacronucleata</taxon>
        <taxon>Spirotrichea</taxon>
        <taxon>Oligotrichia</taxon>
        <taxon>Strombidiidae</taxon>
        <taxon>Strombidium</taxon>
    </lineage>
</organism>
<evidence type="ECO:0000313" key="11">
    <source>
        <dbReference type="EMBL" id="CAE0232546.1"/>
    </source>
</evidence>
<dbReference type="InterPro" id="IPR050230">
    <property type="entry name" value="CALM/Myosin/TropC-like"/>
</dbReference>
<dbReference type="InterPro" id="IPR018247">
    <property type="entry name" value="EF_Hand_1_Ca_BS"/>
</dbReference>
<gene>
    <name evidence="11" type="ORF">SRAS04492_LOCUS4344</name>
</gene>
<keyword evidence="4" id="KW-0479">Metal-binding</keyword>
<feature type="domain" description="EF-hand" evidence="10">
    <location>
        <begin position="220"/>
        <end position="255"/>
    </location>
</feature>
<feature type="domain" description="EF-hand" evidence="10">
    <location>
        <begin position="183"/>
        <end position="218"/>
    </location>
</feature>
<dbReference type="AlphaFoldDB" id="A0A7S3CN97"/>
<dbReference type="PROSITE" id="PS50222">
    <property type="entry name" value="EF_HAND_2"/>
    <property type="match status" value="3"/>
</dbReference>
<evidence type="ECO:0000256" key="4">
    <source>
        <dbReference type="ARBA" id="ARBA00022723"/>
    </source>
</evidence>
<evidence type="ECO:0000256" key="6">
    <source>
        <dbReference type="ARBA" id="ARBA00022837"/>
    </source>
</evidence>
<feature type="compositionally biased region" description="Basic and acidic residues" evidence="9">
    <location>
        <begin position="50"/>
        <end position="78"/>
    </location>
</feature>
<dbReference type="InterPro" id="IPR011992">
    <property type="entry name" value="EF-hand-dom_pair"/>
</dbReference>
<dbReference type="GO" id="GO:0005509">
    <property type="term" value="F:calcium ion binding"/>
    <property type="evidence" value="ECO:0007669"/>
    <property type="project" value="InterPro"/>
</dbReference>
<protein>
    <recommendedName>
        <fullName evidence="10">EF-hand domain-containing protein</fullName>
    </recommendedName>
</protein>
<dbReference type="GO" id="GO:0016460">
    <property type="term" value="C:myosin II complex"/>
    <property type="evidence" value="ECO:0007669"/>
    <property type="project" value="TreeGrafter"/>
</dbReference>
<dbReference type="SMART" id="SM00054">
    <property type="entry name" value="EFh"/>
    <property type="match status" value="4"/>
</dbReference>
<dbReference type="PROSITE" id="PS00018">
    <property type="entry name" value="EF_HAND_1"/>
    <property type="match status" value="2"/>
</dbReference>
<reference evidence="11" key="1">
    <citation type="submission" date="2021-01" db="EMBL/GenBank/DDBJ databases">
        <authorList>
            <person name="Corre E."/>
            <person name="Pelletier E."/>
            <person name="Niang G."/>
            <person name="Scheremetjew M."/>
            <person name="Finn R."/>
            <person name="Kale V."/>
            <person name="Holt S."/>
            <person name="Cochrane G."/>
            <person name="Meng A."/>
            <person name="Brown T."/>
            <person name="Cohen L."/>
        </authorList>
    </citation>
    <scope>NUCLEOTIDE SEQUENCE</scope>
    <source>
        <strain evidence="11">Ras09</strain>
    </source>
</reference>
<dbReference type="SUPFAM" id="SSF47473">
    <property type="entry name" value="EF-hand"/>
    <property type="match status" value="1"/>
</dbReference>
<comment type="function">
    <text evidence="8">Plays a fundamental role in microtubule organizing center structure and function. Component of the infraciliary lattice (ICL) and the ciliary basal bodies.</text>
</comment>
<comment type="subcellular location">
    <subcellularLocation>
        <location evidence="1">Cytoplasm</location>
        <location evidence="1">Cytoskeleton</location>
    </subcellularLocation>
</comment>